<accession>A0A0D5YVE7</accession>
<keyword evidence="5" id="KW-0819">tRNA processing</keyword>
<dbReference type="GO" id="GO:0002949">
    <property type="term" value="P:tRNA threonylcarbamoyladenosine modification"/>
    <property type="evidence" value="ECO:0007669"/>
    <property type="project" value="InterPro"/>
</dbReference>
<proteinExistence type="inferred from homology"/>
<sequence length="138" mass="15828">MKERFELQRLEEIANTVIHTASSKIICLYGPMGAGKTTLVKAIIKSLGGIDRGNSPTFSLVNEYHDANGQVLAYHFDFYRIDHIDEVLDLGFEDYLYSGAWVFIEWPEKVEELLDVGFDRIHLQIIDENTRAIEFFPS</sequence>
<gene>
    <name evidence="11" type="ORF">VC82_2735</name>
</gene>
<dbReference type="GO" id="GO:0005737">
    <property type="term" value="C:cytoplasm"/>
    <property type="evidence" value="ECO:0007669"/>
    <property type="project" value="UniProtKB-SubCell"/>
</dbReference>
<keyword evidence="9" id="KW-0460">Magnesium</keyword>
<keyword evidence="12" id="KW-1185">Reference proteome</keyword>
<evidence type="ECO:0000256" key="7">
    <source>
        <dbReference type="ARBA" id="ARBA00022741"/>
    </source>
</evidence>
<dbReference type="GO" id="GO:0005524">
    <property type="term" value="F:ATP binding"/>
    <property type="evidence" value="ECO:0007669"/>
    <property type="project" value="UniProtKB-KW"/>
</dbReference>
<dbReference type="PANTHER" id="PTHR33540">
    <property type="entry name" value="TRNA THREONYLCARBAMOYLADENOSINE BIOSYNTHESIS PROTEIN TSAE"/>
    <property type="match status" value="1"/>
</dbReference>
<reference evidence="11 12" key="1">
    <citation type="submission" date="2015-03" db="EMBL/GenBank/DDBJ databases">
        <title>Complete genome sequence of Muricauda lutaonensis CC-HSB-11T, isolated from a coastal hot spring.</title>
        <authorList>
            <person name="Kim K.M."/>
        </authorList>
    </citation>
    <scope>NUCLEOTIDE SEQUENCE [LARGE SCALE GENOMIC DNA]</scope>
    <source>
        <strain evidence="11 12">CC-HSB-11</strain>
    </source>
</reference>
<evidence type="ECO:0000313" key="11">
    <source>
        <dbReference type="EMBL" id="AKA36292.1"/>
    </source>
</evidence>
<evidence type="ECO:0000256" key="8">
    <source>
        <dbReference type="ARBA" id="ARBA00022840"/>
    </source>
</evidence>
<dbReference type="HOGENOM" id="CLU_087829_5_0_10"/>
<evidence type="ECO:0000256" key="3">
    <source>
        <dbReference type="ARBA" id="ARBA00019010"/>
    </source>
</evidence>
<keyword evidence="11" id="KW-0378">Hydrolase</keyword>
<dbReference type="Gene3D" id="3.40.50.300">
    <property type="entry name" value="P-loop containing nucleotide triphosphate hydrolases"/>
    <property type="match status" value="1"/>
</dbReference>
<evidence type="ECO:0000256" key="5">
    <source>
        <dbReference type="ARBA" id="ARBA00022694"/>
    </source>
</evidence>
<keyword evidence="6" id="KW-0479">Metal-binding</keyword>
<dbReference type="SUPFAM" id="SSF52540">
    <property type="entry name" value="P-loop containing nucleoside triphosphate hydrolases"/>
    <property type="match status" value="1"/>
</dbReference>
<dbReference type="KEGG" id="mlt:VC82_2735"/>
<comment type="subcellular location">
    <subcellularLocation>
        <location evidence="1">Cytoplasm</location>
    </subcellularLocation>
</comment>
<dbReference type="PANTHER" id="PTHR33540:SF2">
    <property type="entry name" value="TRNA THREONYLCARBAMOYLADENOSINE BIOSYNTHESIS PROTEIN TSAE"/>
    <property type="match status" value="1"/>
</dbReference>
<dbReference type="AlphaFoldDB" id="A0A0D5YVE7"/>
<evidence type="ECO:0000256" key="6">
    <source>
        <dbReference type="ARBA" id="ARBA00022723"/>
    </source>
</evidence>
<evidence type="ECO:0000256" key="1">
    <source>
        <dbReference type="ARBA" id="ARBA00004496"/>
    </source>
</evidence>
<evidence type="ECO:0000256" key="2">
    <source>
        <dbReference type="ARBA" id="ARBA00007599"/>
    </source>
</evidence>
<dbReference type="Proteomes" id="UP000032726">
    <property type="component" value="Chromosome"/>
</dbReference>
<evidence type="ECO:0000256" key="4">
    <source>
        <dbReference type="ARBA" id="ARBA00022490"/>
    </source>
</evidence>
<name>A0A0D5YVE7_9FLAO</name>
<organism evidence="11 12">
    <name type="scientific">Flagellimonas lutaonensis</name>
    <dbReference type="NCBI Taxonomy" id="516051"/>
    <lineage>
        <taxon>Bacteria</taxon>
        <taxon>Pseudomonadati</taxon>
        <taxon>Bacteroidota</taxon>
        <taxon>Flavobacteriia</taxon>
        <taxon>Flavobacteriales</taxon>
        <taxon>Flavobacteriaceae</taxon>
        <taxon>Flagellimonas</taxon>
    </lineage>
</organism>
<evidence type="ECO:0000256" key="9">
    <source>
        <dbReference type="ARBA" id="ARBA00022842"/>
    </source>
</evidence>
<dbReference type="InterPro" id="IPR027417">
    <property type="entry name" value="P-loop_NTPase"/>
</dbReference>
<dbReference type="RefSeq" id="WP_045802850.1">
    <property type="nucleotide sequence ID" value="NZ_CP011071.1"/>
</dbReference>
<dbReference type="PATRIC" id="fig|516051.4.peg.2804"/>
<keyword evidence="8" id="KW-0067">ATP-binding</keyword>
<dbReference type="GO" id="GO:0016787">
    <property type="term" value="F:hydrolase activity"/>
    <property type="evidence" value="ECO:0007669"/>
    <property type="project" value="UniProtKB-KW"/>
</dbReference>
<dbReference type="OrthoDB" id="9815896at2"/>
<keyword evidence="7" id="KW-0547">Nucleotide-binding</keyword>
<protein>
    <recommendedName>
        <fullName evidence="3">tRNA threonylcarbamoyladenosine biosynthesis protein TsaE</fullName>
    </recommendedName>
    <alternativeName>
        <fullName evidence="10">t(6)A37 threonylcarbamoyladenosine biosynthesis protein TsaE</fullName>
    </alternativeName>
</protein>
<comment type="similarity">
    <text evidence="2">Belongs to the TsaE family.</text>
</comment>
<dbReference type="Pfam" id="PF02367">
    <property type="entry name" value="TsaE"/>
    <property type="match status" value="1"/>
</dbReference>
<dbReference type="STRING" id="516051.VC82_2735"/>
<dbReference type="NCBIfam" id="TIGR00150">
    <property type="entry name" value="T6A_YjeE"/>
    <property type="match status" value="1"/>
</dbReference>
<evidence type="ECO:0000256" key="10">
    <source>
        <dbReference type="ARBA" id="ARBA00032441"/>
    </source>
</evidence>
<keyword evidence="4" id="KW-0963">Cytoplasm</keyword>
<dbReference type="EMBL" id="CP011071">
    <property type="protein sequence ID" value="AKA36292.1"/>
    <property type="molecule type" value="Genomic_DNA"/>
</dbReference>
<dbReference type="GO" id="GO:0046872">
    <property type="term" value="F:metal ion binding"/>
    <property type="evidence" value="ECO:0007669"/>
    <property type="project" value="UniProtKB-KW"/>
</dbReference>
<dbReference type="InterPro" id="IPR003442">
    <property type="entry name" value="T6A_TsaE"/>
</dbReference>
<evidence type="ECO:0000313" key="12">
    <source>
        <dbReference type="Proteomes" id="UP000032726"/>
    </source>
</evidence>